<keyword evidence="1" id="KW-1133">Transmembrane helix</keyword>
<keyword evidence="1" id="KW-0472">Membrane</keyword>
<name>W9DRH0_METTI</name>
<dbReference type="EMBL" id="AZAJ01000001">
    <property type="protein sequence ID" value="ETA69374.1"/>
    <property type="molecule type" value="Genomic_DNA"/>
</dbReference>
<comment type="caution">
    <text evidence="2">The sequence shown here is derived from an EMBL/GenBank/DDBJ whole genome shotgun (WGS) entry which is preliminary data.</text>
</comment>
<organism evidence="2 3">
    <name type="scientific">Methanolobus tindarius DSM 2278</name>
    <dbReference type="NCBI Taxonomy" id="1090322"/>
    <lineage>
        <taxon>Archaea</taxon>
        <taxon>Methanobacteriati</taxon>
        <taxon>Methanobacteriota</taxon>
        <taxon>Stenosarchaea group</taxon>
        <taxon>Methanomicrobia</taxon>
        <taxon>Methanosarcinales</taxon>
        <taxon>Methanosarcinaceae</taxon>
        <taxon>Methanolobus</taxon>
    </lineage>
</organism>
<accession>W9DRH0</accession>
<protein>
    <submittedName>
        <fullName evidence="2">Uncharacterized protein</fullName>
    </submittedName>
</protein>
<gene>
    <name evidence="2" type="ORF">MettiDRAFT_2872</name>
</gene>
<reference evidence="2 3" key="1">
    <citation type="submission" date="2013-08" db="EMBL/GenBank/DDBJ databases">
        <authorList>
            <consortium name="DOE Joint Genome Institute"/>
            <person name="Eisen J."/>
            <person name="Huntemann M."/>
            <person name="Han J."/>
            <person name="Chen A."/>
            <person name="Kyrpides N."/>
            <person name="Mavromatis K."/>
            <person name="Markowitz V."/>
            <person name="Palaniappan K."/>
            <person name="Ivanova N."/>
            <person name="Schaumberg A."/>
            <person name="Pati A."/>
            <person name="Liolios K."/>
            <person name="Nordberg H.P."/>
            <person name="Cantor M.N."/>
            <person name="Hua S.X."/>
            <person name="Woyke T."/>
        </authorList>
    </citation>
    <scope>NUCLEOTIDE SEQUENCE [LARGE SCALE GENOMIC DNA]</scope>
    <source>
        <strain evidence="2 3">DSM 2278</strain>
    </source>
</reference>
<feature type="transmembrane region" description="Helical" evidence="1">
    <location>
        <begin position="12"/>
        <end position="32"/>
    </location>
</feature>
<keyword evidence="3" id="KW-1185">Reference proteome</keyword>
<dbReference type="AlphaFoldDB" id="W9DRH0"/>
<evidence type="ECO:0000256" key="1">
    <source>
        <dbReference type="SAM" id="Phobius"/>
    </source>
</evidence>
<evidence type="ECO:0000313" key="2">
    <source>
        <dbReference type="EMBL" id="ETA69374.1"/>
    </source>
</evidence>
<dbReference type="Proteomes" id="UP000019483">
    <property type="component" value="Unassembled WGS sequence"/>
</dbReference>
<keyword evidence="1" id="KW-0812">Transmembrane</keyword>
<proteinExistence type="predicted"/>
<sequence>MKTSTYVEIKKGFLIFMVYVFLMVSLGIMSQVTGFI</sequence>
<evidence type="ECO:0000313" key="3">
    <source>
        <dbReference type="Proteomes" id="UP000019483"/>
    </source>
</evidence>